<dbReference type="AlphaFoldDB" id="A0A9W4XQI5"/>
<feature type="region of interest" description="Disordered" evidence="1">
    <location>
        <begin position="347"/>
        <end position="368"/>
    </location>
</feature>
<dbReference type="Proteomes" id="UP001152607">
    <property type="component" value="Unassembled WGS sequence"/>
</dbReference>
<reference evidence="2" key="1">
    <citation type="submission" date="2023-01" db="EMBL/GenBank/DDBJ databases">
        <authorList>
            <person name="Van Ghelder C."/>
            <person name="Rancurel C."/>
        </authorList>
    </citation>
    <scope>NUCLEOTIDE SEQUENCE</scope>
    <source>
        <strain evidence="2">CNCM I-4278</strain>
    </source>
</reference>
<proteinExistence type="predicted"/>
<organism evidence="2 3">
    <name type="scientific">Periconia digitata</name>
    <dbReference type="NCBI Taxonomy" id="1303443"/>
    <lineage>
        <taxon>Eukaryota</taxon>
        <taxon>Fungi</taxon>
        <taxon>Dikarya</taxon>
        <taxon>Ascomycota</taxon>
        <taxon>Pezizomycotina</taxon>
        <taxon>Dothideomycetes</taxon>
        <taxon>Pleosporomycetidae</taxon>
        <taxon>Pleosporales</taxon>
        <taxon>Massarineae</taxon>
        <taxon>Periconiaceae</taxon>
        <taxon>Periconia</taxon>
    </lineage>
</organism>
<dbReference type="OrthoDB" id="4191440at2759"/>
<evidence type="ECO:0000313" key="3">
    <source>
        <dbReference type="Proteomes" id="UP001152607"/>
    </source>
</evidence>
<sequence>MIVFFQIIISYIGLTFDPRSGSLLNRWRLFHYLSLPFFPFYFVYKMFKIHCHPTLHMANSKAIKLSRAARMKPVAIPCPPRPQQPFISYKTPKTKLMDILVIEEVVLEIVKGLCWQDVVHFSMTSKAVREQIFPPRDLAYRVPKMKSLSCGSYPKSRCYYCDILICHVFISHLSSISSRALESDQFLFCKSLTRAKRLQHEHHHATYCRPHCTSCYHNSITSRADLRLCRCAKRDRRYACTEDLCTRCAAVVVREIGTANTKKTTMTNTLRTRRMNIYRQKARDAGFGVGNAGVECVRCGDALRAGFLWWICSHCGDCCPDSIHPGYIMDTRRVKIEEMEVDCEKGESRKAERKKRRSLLKSLDALGT</sequence>
<protein>
    <recommendedName>
        <fullName evidence="4">F-box domain-containing protein</fullName>
    </recommendedName>
</protein>
<dbReference type="EMBL" id="CAOQHR010000004">
    <property type="protein sequence ID" value="CAI6333756.1"/>
    <property type="molecule type" value="Genomic_DNA"/>
</dbReference>
<evidence type="ECO:0000313" key="2">
    <source>
        <dbReference type="EMBL" id="CAI6333756.1"/>
    </source>
</evidence>
<evidence type="ECO:0000256" key="1">
    <source>
        <dbReference type="SAM" id="MobiDB-lite"/>
    </source>
</evidence>
<name>A0A9W4XQI5_9PLEO</name>
<evidence type="ECO:0008006" key="4">
    <source>
        <dbReference type="Google" id="ProtNLM"/>
    </source>
</evidence>
<comment type="caution">
    <text evidence="2">The sequence shown here is derived from an EMBL/GenBank/DDBJ whole genome shotgun (WGS) entry which is preliminary data.</text>
</comment>
<gene>
    <name evidence="2" type="ORF">PDIGIT_LOCUS6805</name>
</gene>
<accession>A0A9W4XQI5</accession>
<keyword evidence="3" id="KW-1185">Reference proteome</keyword>